<gene>
    <name evidence="2" type="ORF">KSP39_PZI019318</name>
</gene>
<proteinExistence type="predicted"/>
<protein>
    <submittedName>
        <fullName evidence="2">Uncharacterized protein</fullName>
    </submittedName>
</protein>
<keyword evidence="3" id="KW-1185">Reference proteome</keyword>
<dbReference type="EMBL" id="JBBWWQ010000017">
    <property type="protein sequence ID" value="KAK8923576.1"/>
    <property type="molecule type" value="Genomic_DNA"/>
</dbReference>
<evidence type="ECO:0000313" key="2">
    <source>
        <dbReference type="EMBL" id="KAK8923576.1"/>
    </source>
</evidence>
<evidence type="ECO:0000313" key="3">
    <source>
        <dbReference type="Proteomes" id="UP001418222"/>
    </source>
</evidence>
<dbReference type="Proteomes" id="UP001418222">
    <property type="component" value="Unassembled WGS sequence"/>
</dbReference>
<feature type="region of interest" description="Disordered" evidence="1">
    <location>
        <begin position="1"/>
        <end position="26"/>
    </location>
</feature>
<reference evidence="2 3" key="1">
    <citation type="journal article" date="2022" name="Nat. Plants">
        <title>Genomes of leafy and leafless Platanthera orchids illuminate the evolution of mycoheterotrophy.</title>
        <authorList>
            <person name="Li M.H."/>
            <person name="Liu K.W."/>
            <person name="Li Z."/>
            <person name="Lu H.C."/>
            <person name="Ye Q.L."/>
            <person name="Zhang D."/>
            <person name="Wang J.Y."/>
            <person name="Li Y.F."/>
            <person name="Zhong Z.M."/>
            <person name="Liu X."/>
            <person name="Yu X."/>
            <person name="Liu D.K."/>
            <person name="Tu X.D."/>
            <person name="Liu B."/>
            <person name="Hao Y."/>
            <person name="Liao X.Y."/>
            <person name="Jiang Y.T."/>
            <person name="Sun W.H."/>
            <person name="Chen J."/>
            <person name="Chen Y.Q."/>
            <person name="Ai Y."/>
            <person name="Zhai J.W."/>
            <person name="Wu S.S."/>
            <person name="Zhou Z."/>
            <person name="Hsiao Y.Y."/>
            <person name="Wu W.L."/>
            <person name="Chen Y.Y."/>
            <person name="Lin Y.F."/>
            <person name="Hsu J.L."/>
            <person name="Li C.Y."/>
            <person name="Wang Z.W."/>
            <person name="Zhao X."/>
            <person name="Zhong W.Y."/>
            <person name="Ma X.K."/>
            <person name="Ma L."/>
            <person name="Huang J."/>
            <person name="Chen G.Z."/>
            <person name="Huang M.Z."/>
            <person name="Huang L."/>
            <person name="Peng D.H."/>
            <person name="Luo Y.B."/>
            <person name="Zou S.Q."/>
            <person name="Chen S.P."/>
            <person name="Lan S."/>
            <person name="Tsai W.C."/>
            <person name="Van de Peer Y."/>
            <person name="Liu Z.J."/>
        </authorList>
    </citation>
    <scope>NUCLEOTIDE SEQUENCE [LARGE SCALE GENOMIC DNA]</scope>
    <source>
        <strain evidence="2">Lor287</strain>
    </source>
</reference>
<dbReference type="AlphaFoldDB" id="A0AAP0B1L0"/>
<comment type="caution">
    <text evidence="2">The sequence shown here is derived from an EMBL/GenBank/DDBJ whole genome shotgun (WGS) entry which is preliminary data.</text>
</comment>
<accession>A0AAP0B1L0</accession>
<sequence>MEVVRHHFASSFTNPSSNPLRRTSENRTKVTLIGLPSLFSPTSRRSSRPHSHRAELTLVRGALVGEEEEVKQAKEMAAARKRWESLRWWWRQRYNYTRKLNSTHVECKVGEGVPCSIQTLEWG</sequence>
<evidence type="ECO:0000256" key="1">
    <source>
        <dbReference type="SAM" id="MobiDB-lite"/>
    </source>
</evidence>
<organism evidence="2 3">
    <name type="scientific">Platanthera zijinensis</name>
    <dbReference type="NCBI Taxonomy" id="2320716"/>
    <lineage>
        <taxon>Eukaryota</taxon>
        <taxon>Viridiplantae</taxon>
        <taxon>Streptophyta</taxon>
        <taxon>Embryophyta</taxon>
        <taxon>Tracheophyta</taxon>
        <taxon>Spermatophyta</taxon>
        <taxon>Magnoliopsida</taxon>
        <taxon>Liliopsida</taxon>
        <taxon>Asparagales</taxon>
        <taxon>Orchidaceae</taxon>
        <taxon>Orchidoideae</taxon>
        <taxon>Orchideae</taxon>
        <taxon>Orchidinae</taxon>
        <taxon>Platanthera</taxon>
    </lineage>
</organism>
<feature type="compositionally biased region" description="Polar residues" evidence="1">
    <location>
        <begin position="10"/>
        <end position="21"/>
    </location>
</feature>
<name>A0AAP0B1L0_9ASPA</name>